<evidence type="ECO:0000313" key="10">
    <source>
        <dbReference type="Proteomes" id="UP000181936"/>
    </source>
</evidence>
<dbReference type="Pfam" id="PF03591">
    <property type="entry name" value="AzlC"/>
    <property type="match status" value="1"/>
</dbReference>
<keyword evidence="10" id="KW-1185">Reference proteome</keyword>
<comment type="similarity">
    <text evidence="2">Belongs to the AzlC family.</text>
</comment>
<organism evidence="9 10">
    <name type="scientific">Bacillus weihaiensis</name>
    <dbReference type="NCBI Taxonomy" id="1547283"/>
    <lineage>
        <taxon>Bacteria</taxon>
        <taxon>Bacillati</taxon>
        <taxon>Bacillota</taxon>
        <taxon>Bacilli</taxon>
        <taxon>Bacillales</taxon>
        <taxon>Bacillaceae</taxon>
        <taxon>Bacillus</taxon>
    </lineage>
</organism>
<keyword evidence="4" id="KW-1003">Cell membrane</keyword>
<dbReference type="RefSeq" id="WP_072580794.1">
    <property type="nucleotide sequence ID" value="NZ_CP016020.1"/>
</dbReference>
<evidence type="ECO:0000256" key="5">
    <source>
        <dbReference type="ARBA" id="ARBA00022692"/>
    </source>
</evidence>
<feature type="transmembrane region" description="Helical" evidence="8">
    <location>
        <begin position="216"/>
        <end position="234"/>
    </location>
</feature>
<dbReference type="Proteomes" id="UP000181936">
    <property type="component" value="Chromosome"/>
</dbReference>
<dbReference type="GO" id="GO:1903785">
    <property type="term" value="P:L-valine transmembrane transport"/>
    <property type="evidence" value="ECO:0007669"/>
    <property type="project" value="TreeGrafter"/>
</dbReference>
<evidence type="ECO:0000313" key="9">
    <source>
        <dbReference type="EMBL" id="APH05993.1"/>
    </source>
</evidence>
<dbReference type="STRING" id="1547283.A9C19_15305"/>
<dbReference type="EMBL" id="CP016020">
    <property type="protein sequence ID" value="APH05993.1"/>
    <property type="molecule type" value="Genomic_DNA"/>
</dbReference>
<evidence type="ECO:0000256" key="8">
    <source>
        <dbReference type="SAM" id="Phobius"/>
    </source>
</evidence>
<accession>A0A1L3MUJ1</accession>
<reference evidence="9 10" key="1">
    <citation type="journal article" date="2016" name="Sci. Rep.">
        <title>Complete genome sequence and transcriptomic analysis of a novel marine strain Bacillus weihaiensis reveals the mechanism of brown algae degradation.</title>
        <authorList>
            <person name="Zhu Y."/>
            <person name="Chen P."/>
            <person name="Bao Y."/>
            <person name="Men Y."/>
            <person name="Zeng Y."/>
            <person name="Yang J."/>
            <person name="Sun J."/>
            <person name="Sun Y."/>
        </authorList>
    </citation>
    <scope>NUCLEOTIDE SEQUENCE [LARGE SCALE GENOMIC DNA]</scope>
    <source>
        <strain evidence="9 10">Alg07</strain>
    </source>
</reference>
<keyword evidence="7 8" id="KW-0472">Membrane</keyword>
<feature type="transmembrane region" description="Helical" evidence="8">
    <location>
        <begin position="168"/>
        <end position="184"/>
    </location>
</feature>
<comment type="subcellular location">
    <subcellularLocation>
        <location evidence="1">Cell membrane</location>
        <topology evidence="1">Multi-pass membrane protein</topology>
    </subcellularLocation>
</comment>
<evidence type="ECO:0000256" key="1">
    <source>
        <dbReference type="ARBA" id="ARBA00004651"/>
    </source>
</evidence>
<keyword evidence="6 8" id="KW-1133">Transmembrane helix</keyword>
<feature type="transmembrane region" description="Helical" evidence="8">
    <location>
        <begin position="191"/>
        <end position="210"/>
    </location>
</feature>
<dbReference type="PANTHER" id="PTHR34979:SF1">
    <property type="entry name" value="INNER MEMBRANE PROTEIN YGAZ"/>
    <property type="match status" value="1"/>
</dbReference>
<protein>
    <submittedName>
        <fullName evidence="9">Branched-chain amino acid ABC transporter permease</fullName>
    </submittedName>
</protein>
<feature type="transmembrane region" description="Helical" evidence="8">
    <location>
        <begin position="60"/>
        <end position="85"/>
    </location>
</feature>
<name>A0A1L3MUJ1_9BACI</name>
<evidence type="ECO:0000256" key="2">
    <source>
        <dbReference type="ARBA" id="ARBA00010735"/>
    </source>
</evidence>
<dbReference type="AlphaFoldDB" id="A0A1L3MUJ1"/>
<evidence type="ECO:0000256" key="7">
    <source>
        <dbReference type="ARBA" id="ARBA00023136"/>
    </source>
</evidence>
<sequence length="243" mass="25991">MSTSTTFVKKQSHFMQGIQGGVSIAIGYLPVALTFGLLSKSTGLSLTETVMMSLLVFAGAAQYISLSLLAVGTGAIEIIFTTFIVNIRHFLMSASLSEKVEEDSLWKKALYSFGLTDETFTVASTKEGSVNASYLFGLMLISYASWVVNSGIGFVIGASLPTTVQESMGIALYAMFIGLLIPSLKKQRKVLYLAGVAAILNSLCFASGIISTGWAIVLSTLLAACLVELFYAKYDQKEVIHNG</sequence>
<keyword evidence="5 8" id="KW-0812">Transmembrane</keyword>
<dbReference type="PANTHER" id="PTHR34979">
    <property type="entry name" value="INNER MEMBRANE PROTEIN YGAZ"/>
    <property type="match status" value="1"/>
</dbReference>
<proteinExistence type="inferred from homology"/>
<evidence type="ECO:0000256" key="3">
    <source>
        <dbReference type="ARBA" id="ARBA00022448"/>
    </source>
</evidence>
<keyword evidence="3" id="KW-0813">Transport</keyword>
<feature type="transmembrane region" description="Helical" evidence="8">
    <location>
        <begin position="21"/>
        <end position="40"/>
    </location>
</feature>
<gene>
    <name evidence="9" type="ORF">A9C19_15305</name>
</gene>
<evidence type="ECO:0000256" key="6">
    <source>
        <dbReference type="ARBA" id="ARBA00022989"/>
    </source>
</evidence>
<feature type="transmembrane region" description="Helical" evidence="8">
    <location>
        <begin position="134"/>
        <end position="156"/>
    </location>
</feature>
<dbReference type="InterPro" id="IPR011606">
    <property type="entry name" value="Brnchd-chn_aa_trnsp_permease"/>
</dbReference>
<dbReference type="GO" id="GO:0005886">
    <property type="term" value="C:plasma membrane"/>
    <property type="evidence" value="ECO:0007669"/>
    <property type="project" value="UniProtKB-SubCell"/>
</dbReference>
<dbReference type="KEGG" id="bwh:A9C19_15305"/>
<evidence type="ECO:0000256" key="4">
    <source>
        <dbReference type="ARBA" id="ARBA00022475"/>
    </source>
</evidence>